<comment type="caution">
    <text evidence="2">The sequence shown here is derived from an EMBL/GenBank/DDBJ whole genome shotgun (WGS) entry which is preliminary data.</text>
</comment>
<name>A0A1C2JBW0_ACITH</name>
<evidence type="ECO:0000256" key="1">
    <source>
        <dbReference type="SAM" id="Phobius"/>
    </source>
</evidence>
<keyword evidence="3" id="KW-1185">Reference proteome</keyword>
<keyword evidence="1" id="KW-1133">Transmembrane helix</keyword>
<evidence type="ECO:0000313" key="3">
    <source>
        <dbReference type="Proteomes" id="UP000095008"/>
    </source>
</evidence>
<dbReference type="RefSeq" id="WP_035211440.1">
    <property type="nucleotide sequence ID" value="NZ_DAIAWO010000072.1"/>
</dbReference>
<sequence>MNRFNETERLQRQEAEAFAVFWDREGVRDLPPLARAPVQGWVRWAFWGLRAYIVVMLVLVSIGFAHGVH</sequence>
<proteinExistence type="predicted"/>
<dbReference type="AlphaFoldDB" id="A0A1C2JBW0"/>
<dbReference type="OrthoDB" id="5297011at2"/>
<gene>
    <name evidence="2" type="ORF">A6M23_09650</name>
</gene>
<keyword evidence="1" id="KW-0812">Transmembrane</keyword>
<organism evidence="2 3">
    <name type="scientific">Acidithiobacillus thiooxidans</name>
    <name type="common">Thiobacillus thiooxidans</name>
    <dbReference type="NCBI Taxonomy" id="930"/>
    <lineage>
        <taxon>Bacteria</taxon>
        <taxon>Pseudomonadati</taxon>
        <taxon>Pseudomonadota</taxon>
        <taxon>Acidithiobacillia</taxon>
        <taxon>Acidithiobacillales</taxon>
        <taxon>Acidithiobacillaceae</taxon>
        <taxon>Acidithiobacillus</taxon>
    </lineage>
</organism>
<dbReference type="EMBL" id="LWRY01000109">
    <property type="protein sequence ID" value="OCX72497.1"/>
    <property type="molecule type" value="Genomic_DNA"/>
</dbReference>
<dbReference type="Proteomes" id="UP000095008">
    <property type="component" value="Unassembled WGS sequence"/>
</dbReference>
<protein>
    <submittedName>
        <fullName evidence="2">Uncharacterized protein</fullName>
    </submittedName>
</protein>
<feature type="transmembrane region" description="Helical" evidence="1">
    <location>
        <begin position="44"/>
        <end position="65"/>
    </location>
</feature>
<accession>A0A1C2JBW0</accession>
<reference evidence="2" key="1">
    <citation type="journal article" date="2016" name="Int. J. Mol. Sci.">
        <title>Comparative genomics of the extreme acidophile Acidithiobacillus thiooxidans reveals intraspecific divergence and niche adaptation.</title>
        <authorList>
            <person name="Zhang X."/>
            <person name="Feng X."/>
            <person name="Tao J."/>
            <person name="Ma L."/>
            <person name="Xiao Y."/>
            <person name="Liang Y."/>
            <person name="Liu X."/>
            <person name="Yin H."/>
        </authorList>
    </citation>
    <scope>NUCLEOTIDE SEQUENCE [LARGE SCALE GENOMIC DNA]</scope>
    <source>
        <strain evidence="2">DXS-W</strain>
    </source>
</reference>
<keyword evidence="1" id="KW-0472">Membrane</keyword>
<evidence type="ECO:0000313" key="2">
    <source>
        <dbReference type="EMBL" id="OCX72497.1"/>
    </source>
</evidence>